<keyword evidence="1" id="KW-1133">Transmembrane helix</keyword>
<accession>A0A0M3KJG6</accession>
<dbReference type="WBParaSite" id="ASIM_0002114001-mRNA-1">
    <property type="protein sequence ID" value="ASIM_0002114001-mRNA-1"/>
    <property type="gene ID" value="ASIM_0002114001"/>
</dbReference>
<keyword evidence="1" id="KW-0812">Transmembrane</keyword>
<dbReference type="AlphaFoldDB" id="A0A0M3KJG6"/>
<proteinExistence type="predicted"/>
<reference evidence="2" key="1">
    <citation type="submission" date="2017-02" db="UniProtKB">
        <authorList>
            <consortium name="WormBaseParasite"/>
        </authorList>
    </citation>
    <scope>IDENTIFICATION</scope>
</reference>
<evidence type="ECO:0000313" key="2">
    <source>
        <dbReference type="WBParaSite" id="ASIM_0002114001-mRNA-1"/>
    </source>
</evidence>
<name>A0A0M3KJG6_ANISI</name>
<evidence type="ECO:0000256" key="1">
    <source>
        <dbReference type="SAM" id="Phobius"/>
    </source>
</evidence>
<protein>
    <submittedName>
        <fullName evidence="2">Disulfide bond formation protein B</fullName>
    </submittedName>
</protein>
<organism evidence="2">
    <name type="scientific">Anisakis simplex</name>
    <name type="common">Herring worm</name>
    <dbReference type="NCBI Taxonomy" id="6269"/>
    <lineage>
        <taxon>Eukaryota</taxon>
        <taxon>Metazoa</taxon>
        <taxon>Ecdysozoa</taxon>
        <taxon>Nematoda</taxon>
        <taxon>Chromadorea</taxon>
        <taxon>Rhabditida</taxon>
        <taxon>Spirurina</taxon>
        <taxon>Ascaridomorpha</taxon>
        <taxon>Ascaridoidea</taxon>
        <taxon>Anisakidae</taxon>
        <taxon>Anisakis</taxon>
        <taxon>Anisakis simplex complex</taxon>
    </lineage>
</organism>
<sequence length="62" mass="6781">LMENCTYRYTGMDESLKLFSLWMDGPVTFAAVVLALFGAHFAVRFLSKAAISGELTACTLSN</sequence>
<feature type="transmembrane region" description="Helical" evidence="1">
    <location>
        <begin position="27"/>
        <end position="46"/>
    </location>
</feature>
<keyword evidence="1" id="KW-0472">Membrane</keyword>